<reference evidence="1" key="1">
    <citation type="journal article" date="2021" name="Proc. Natl. Acad. Sci. U.S.A.">
        <title>A Catalog of Tens of Thousands of Viruses from Human Metagenomes Reveals Hidden Associations with Chronic Diseases.</title>
        <authorList>
            <person name="Tisza M.J."/>
            <person name="Buck C.B."/>
        </authorList>
    </citation>
    <scope>NUCLEOTIDE SEQUENCE</scope>
    <source>
        <strain evidence="1">CtwmI4</strain>
    </source>
</reference>
<accession>A0A8S5LU56</accession>
<proteinExistence type="predicted"/>
<dbReference type="EMBL" id="BK014739">
    <property type="protein sequence ID" value="DAD73569.1"/>
    <property type="molecule type" value="Genomic_DNA"/>
</dbReference>
<name>A0A8S5LU56_9CAUD</name>
<organism evidence="1">
    <name type="scientific">Myoviridae sp. ctwmI4</name>
    <dbReference type="NCBI Taxonomy" id="2826710"/>
    <lineage>
        <taxon>Viruses</taxon>
        <taxon>Duplodnaviria</taxon>
        <taxon>Heunggongvirae</taxon>
        <taxon>Uroviricota</taxon>
        <taxon>Caudoviricetes</taxon>
    </lineage>
</organism>
<sequence length="72" mass="8559">MEQYRIVELFNANSEIYWNINKFVESQGFSNVVEYCAEILSKVGSVDWCTATVKEDMYNQSNRDLEFIYEEQ</sequence>
<evidence type="ECO:0000313" key="1">
    <source>
        <dbReference type="EMBL" id="DAD73569.1"/>
    </source>
</evidence>
<protein>
    <submittedName>
        <fullName evidence="1">Endoribonuclease</fullName>
    </submittedName>
</protein>